<dbReference type="Pfam" id="PF00378">
    <property type="entry name" value="ECH_1"/>
    <property type="match status" value="1"/>
</dbReference>
<dbReference type="InParanoid" id="D5GJI7"/>
<dbReference type="Gene3D" id="3.90.226.10">
    <property type="entry name" value="2-enoyl-CoA Hydratase, Chain A, domain 1"/>
    <property type="match status" value="1"/>
</dbReference>
<evidence type="ECO:0000256" key="3">
    <source>
        <dbReference type="ARBA" id="ARBA00005254"/>
    </source>
</evidence>
<dbReference type="InterPro" id="IPR001753">
    <property type="entry name" value="Enoyl-CoA_hydra/iso"/>
</dbReference>
<dbReference type="eggNOG" id="KOG1680">
    <property type="taxonomic scope" value="Eukaryota"/>
</dbReference>
<dbReference type="FunFam" id="3.90.226.10:FF:000074">
    <property type="entry name" value="Enoyl-CoA hydratase (AFU_orthologue AFUA_2G10650)"/>
    <property type="match status" value="1"/>
</dbReference>
<dbReference type="KEGG" id="tml:GSTUM_00009033001"/>
<keyword evidence="8" id="KW-1185">Reference proteome</keyword>
<reference evidence="7 8" key="1">
    <citation type="journal article" date="2010" name="Nature">
        <title>Perigord black truffle genome uncovers evolutionary origins and mechanisms of symbiosis.</title>
        <authorList>
            <person name="Martin F."/>
            <person name="Kohler A."/>
            <person name="Murat C."/>
            <person name="Balestrini R."/>
            <person name="Coutinho P.M."/>
            <person name="Jaillon O."/>
            <person name="Montanini B."/>
            <person name="Morin E."/>
            <person name="Noel B."/>
            <person name="Percudani R."/>
            <person name="Porcel B."/>
            <person name="Rubini A."/>
            <person name="Amicucci A."/>
            <person name="Amselem J."/>
            <person name="Anthouard V."/>
            <person name="Arcioni S."/>
            <person name="Artiguenave F."/>
            <person name="Aury J.M."/>
            <person name="Ballario P."/>
            <person name="Bolchi A."/>
            <person name="Brenna A."/>
            <person name="Brun A."/>
            <person name="Buee M."/>
            <person name="Cantarel B."/>
            <person name="Chevalier G."/>
            <person name="Couloux A."/>
            <person name="Da Silva C."/>
            <person name="Denoeud F."/>
            <person name="Duplessis S."/>
            <person name="Ghignone S."/>
            <person name="Hilselberger B."/>
            <person name="Iotti M."/>
            <person name="Marcais B."/>
            <person name="Mello A."/>
            <person name="Miranda M."/>
            <person name="Pacioni G."/>
            <person name="Quesneville H."/>
            <person name="Riccioni C."/>
            <person name="Ruotolo R."/>
            <person name="Splivallo R."/>
            <person name="Stocchi V."/>
            <person name="Tisserant E."/>
            <person name="Viscomi A.R."/>
            <person name="Zambonelli A."/>
            <person name="Zampieri E."/>
            <person name="Henrissat B."/>
            <person name="Lebrun M.H."/>
            <person name="Paolocci F."/>
            <person name="Bonfante P."/>
            <person name="Ottonello S."/>
            <person name="Wincker P."/>
        </authorList>
    </citation>
    <scope>NUCLEOTIDE SEQUENCE [LARGE SCALE GENOMIC DNA]</scope>
    <source>
        <strain evidence="7 8">Mel28</strain>
    </source>
</reference>
<dbReference type="EMBL" id="FN430332">
    <property type="protein sequence ID" value="CAZ84680.1"/>
    <property type="molecule type" value="Genomic_DNA"/>
</dbReference>
<keyword evidence="5" id="KW-0413">Isomerase</keyword>
<sequence length="276" mass="29305">MLRTPPPPAENLILSFPSLHILVVTINRPQAMNCVDTQTHNEMSRVWPWYDDEPSLRCAVVTGNPQGKRKAFCAGQDLKEWNDAQSGGADPIVAHPQGGFGGLSRRSGKKPVIAAVDGLALGGGMEMLANMDMVVASASSMLGLPEVKRGVAAFAGVLPRLTMSVGLQRASELALTGRMLSASEARGWGLVNRVVGDGEALVVAVAVAKEIAGNSPDSVIVSRAGVRSAWEGRSVEEATRDVREGVGMGLQTGENIREGLRAFVEKREPKWADSKL</sequence>
<keyword evidence="4" id="KW-0576">Peroxisome</keyword>
<gene>
    <name evidence="7" type="ORF">GSTUM_00009033001</name>
</gene>
<comment type="subcellular location">
    <subcellularLocation>
        <location evidence="1">Peroxisome</location>
    </subcellularLocation>
</comment>
<dbReference type="SUPFAM" id="SSF52096">
    <property type="entry name" value="ClpP/crotonase"/>
    <property type="match status" value="1"/>
</dbReference>
<evidence type="ECO:0000256" key="6">
    <source>
        <dbReference type="ARBA" id="ARBA00023239"/>
    </source>
</evidence>
<evidence type="ECO:0000256" key="4">
    <source>
        <dbReference type="ARBA" id="ARBA00023140"/>
    </source>
</evidence>
<dbReference type="OMA" id="DPDLHWK"/>
<comment type="pathway">
    <text evidence="2">Siderophore biosynthesis.</text>
</comment>
<dbReference type="Proteomes" id="UP000006911">
    <property type="component" value="Unassembled WGS sequence"/>
</dbReference>
<dbReference type="GeneID" id="9182681"/>
<dbReference type="GO" id="GO:0016853">
    <property type="term" value="F:isomerase activity"/>
    <property type="evidence" value="ECO:0007669"/>
    <property type="project" value="UniProtKB-KW"/>
</dbReference>
<comment type="similarity">
    <text evidence="3">Belongs to the enoyl-CoA hydratase/isomerase family.</text>
</comment>
<evidence type="ECO:0000256" key="2">
    <source>
        <dbReference type="ARBA" id="ARBA00004924"/>
    </source>
</evidence>
<evidence type="ECO:0000313" key="8">
    <source>
        <dbReference type="Proteomes" id="UP000006911"/>
    </source>
</evidence>
<dbReference type="AlphaFoldDB" id="D5GJI7"/>
<dbReference type="GO" id="GO:0005777">
    <property type="term" value="C:peroxisome"/>
    <property type="evidence" value="ECO:0007669"/>
    <property type="project" value="UniProtKB-SubCell"/>
</dbReference>
<dbReference type="PANTHER" id="PTHR11941:SF158">
    <property type="entry name" value="ENOYL-COA HYDRATASE (AFU_ORTHOLOGUE AFUA_2G10650)"/>
    <property type="match status" value="1"/>
</dbReference>
<evidence type="ECO:0000256" key="5">
    <source>
        <dbReference type="ARBA" id="ARBA00023235"/>
    </source>
</evidence>
<dbReference type="GO" id="GO:0006635">
    <property type="term" value="P:fatty acid beta-oxidation"/>
    <property type="evidence" value="ECO:0007669"/>
    <property type="project" value="TreeGrafter"/>
</dbReference>
<dbReference type="GO" id="GO:0005739">
    <property type="term" value="C:mitochondrion"/>
    <property type="evidence" value="ECO:0007669"/>
    <property type="project" value="TreeGrafter"/>
</dbReference>
<dbReference type="RefSeq" id="XP_002840489.1">
    <property type="nucleotide sequence ID" value="XM_002840443.1"/>
</dbReference>
<name>D5GJI7_TUBMM</name>
<dbReference type="CDD" id="cd06558">
    <property type="entry name" value="crotonase-like"/>
    <property type="match status" value="1"/>
</dbReference>
<proteinExistence type="inferred from homology"/>
<evidence type="ECO:0000256" key="1">
    <source>
        <dbReference type="ARBA" id="ARBA00004275"/>
    </source>
</evidence>
<organism evidence="7 8">
    <name type="scientific">Tuber melanosporum (strain Mel28)</name>
    <name type="common">Perigord black truffle</name>
    <dbReference type="NCBI Taxonomy" id="656061"/>
    <lineage>
        <taxon>Eukaryota</taxon>
        <taxon>Fungi</taxon>
        <taxon>Dikarya</taxon>
        <taxon>Ascomycota</taxon>
        <taxon>Pezizomycotina</taxon>
        <taxon>Pezizomycetes</taxon>
        <taxon>Pezizales</taxon>
        <taxon>Tuberaceae</taxon>
        <taxon>Tuber</taxon>
    </lineage>
</organism>
<keyword evidence="6" id="KW-0456">Lyase</keyword>
<dbReference type="PANTHER" id="PTHR11941">
    <property type="entry name" value="ENOYL-COA HYDRATASE-RELATED"/>
    <property type="match status" value="1"/>
</dbReference>
<protein>
    <submittedName>
        <fullName evidence="7">(Perigord truffle) hypothetical protein</fullName>
    </submittedName>
</protein>
<accession>D5GJI7</accession>
<dbReference type="GO" id="GO:0016829">
    <property type="term" value="F:lyase activity"/>
    <property type="evidence" value="ECO:0007669"/>
    <property type="project" value="UniProtKB-KW"/>
</dbReference>
<dbReference type="InterPro" id="IPR029045">
    <property type="entry name" value="ClpP/crotonase-like_dom_sf"/>
</dbReference>
<dbReference type="STRING" id="656061.D5GJI7"/>
<evidence type="ECO:0000313" key="7">
    <source>
        <dbReference type="EMBL" id="CAZ84680.1"/>
    </source>
</evidence>
<dbReference type="HOGENOM" id="CLU_009834_7_6_1"/>